<organism evidence="2 3">
    <name type="scientific">Isoalcanivorax pacificus W11-5</name>
    <dbReference type="NCBI Taxonomy" id="391936"/>
    <lineage>
        <taxon>Bacteria</taxon>
        <taxon>Pseudomonadati</taxon>
        <taxon>Pseudomonadota</taxon>
        <taxon>Gammaproteobacteria</taxon>
        <taxon>Oceanospirillales</taxon>
        <taxon>Alcanivoracaceae</taxon>
        <taxon>Isoalcanivorax</taxon>
    </lineage>
</organism>
<dbReference type="AlphaFoldDB" id="A0A0B4XKA0"/>
<name>A0A0B4XKA0_9GAMM</name>
<dbReference type="STRING" id="391936.S7S_05455"/>
<dbReference type="RefSeq" id="WP_008737489.1">
    <property type="nucleotide sequence ID" value="NZ_CP004387.1"/>
</dbReference>
<keyword evidence="1" id="KW-0812">Transmembrane</keyword>
<keyword evidence="1" id="KW-0472">Membrane</keyword>
<accession>A0A0B4XKA0</accession>
<dbReference type="Proteomes" id="UP000006764">
    <property type="component" value="Chromosome"/>
</dbReference>
<feature type="transmembrane region" description="Helical" evidence="1">
    <location>
        <begin position="33"/>
        <end position="55"/>
    </location>
</feature>
<gene>
    <name evidence="2" type="ORF">S7S_05455</name>
</gene>
<sequence length="95" mass="10149">MTAILAGVVLLGWGALAAARALLRLRGLDDPALMQLGVPAGVWLLCAGVLLIGLPETTLIDGGHTPTLVWSLVLITLICAVSPMLFWLRQRGYFR</sequence>
<proteinExistence type="predicted"/>
<evidence type="ECO:0000313" key="3">
    <source>
        <dbReference type="Proteomes" id="UP000006764"/>
    </source>
</evidence>
<keyword evidence="1" id="KW-1133">Transmembrane helix</keyword>
<feature type="transmembrane region" description="Helical" evidence="1">
    <location>
        <begin position="67"/>
        <end position="88"/>
    </location>
</feature>
<evidence type="ECO:0000313" key="2">
    <source>
        <dbReference type="EMBL" id="AJD47511.1"/>
    </source>
</evidence>
<dbReference type="OrthoDB" id="9897680at2"/>
<dbReference type="HOGENOM" id="CLU_2366642_0_0_6"/>
<keyword evidence="3" id="KW-1185">Reference proteome</keyword>
<dbReference type="KEGG" id="apac:S7S_05455"/>
<dbReference type="EMBL" id="CP004387">
    <property type="protein sequence ID" value="AJD47511.1"/>
    <property type="molecule type" value="Genomic_DNA"/>
</dbReference>
<reference evidence="2 3" key="1">
    <citation type="journal article" date="2012" name="J. Bacteriol.">
        <title>Genome sequence of an alkane-degrading bacterium, Alcanivorax pacificus type strain W11-5, isolated from deep sea sediment.</title>
        <authorList>
            <person name="Lai Q."/>
            <person name="Shao Z."/>
        </authorList>
    </citation>
    <scope>NUCLEOTIDE SEQUENCE [LARGE SCALE GENOMIC DNA]</scope>
    <source>
        <strain evidence="2 3">W11-5</strain>
    </source>
</reference>
<protein>
    <submittedName>
        <fullName evidence="2">Uncharacterized protein</fullName>
    </submittedName>
</protein>
<evidence type="ECO:0000256" key="1">
    <source>
        <dbReference type="SAM" id="Phobius"/>
    </source>
</evidence>